<evidence type="ECO:0000256" key="1">
    <source>
        <dbReference type="SAM" id="MobiDB-lite"/>
    </source>
</evidence>
<feature type="region of interest" description="Disordered" evidence="1">
    <location>
        <begin position="1"/>
        <end position="38"/>
    </location>
</feature>
<dbReference type="Proteomes" id="UP000198921">
    <property type="component" value="Unassembled WGS sequence"/>
</dbReference>
<feature type="compositionally biased region" description="Pro residues" evidence="1">
    <location>
        <begin position="358"/>
        <end position="373"/>
    </location>
</feature>
<feature type="transmembrane region" description="Helical" evidence="2">
    <location>
        <begin position="248"/>
        <end position="267"/>
    </location>
</feature>
<keyword evidence="2" id="KW-0472">Membrane</keyword>
<sequence>MSSSPAPPGPPERTRDLPWPLGRRSGTRFSRGGGRSWSQEIETRTAALRMRLETIRDRRPPPGASEAERTAICSGVEILIASAERAARGEEPQYGLIRSWWRGTSIEAAFRKSHQAEAELAKLYADVEVEAEVPAAVARTQVALNRDDPMREAACHLLHMPPGPGRRLLLAKVIQVGHEAADGAHTRIRNFRNILLSTTGCIAVLVLVFSGVVTAEPTSVPLCFQPQDSPVACPTGDGPDQRPGGLDVVVVAMLGLLGGSLAAAVSIRNLRGTSTPYDIPIALALLKVPAGALTAIGALIAIRGEFVPGLSALDSQEQILAYALIFGYAQQLLTGLIDRQALGLLDSVPSKDVEQSRPPLPAQSPPASWPSGPPNGRTTVIPTSTHVPDTGAPVPDPALPTATA</sequence>
<name>A0A1H3BB11_9ACTN</name>
<keyword evidence="2" id="KW-1133">Transmembrane helix</keyword>
<accession>A0A1H3BB11</accession>
<reference evidence="4" key="1">
    <citation type="submission" date="2016-10" db="EMBL/GenBank/DDBJ databases">
        <authorList>
            <person name="Varghese N."/>
            <person name="Submissions S."/>
        </authorList>
    </citation>
    <scope>NUCLEOTIDE SEQUENCE [LARGE SCALE GENOMIC DNA]</scope>
    <source>
        <strain evidence="4">DSM 45422</strain>
    </source>
</reference>
<feature type="transmembrane region" description="Helical" evidence="2">
    <location>
        <begin position="194"/>
        <end position="215"/>
    </location>
</feature>
<gene>
    <name evidence="3" type="ORF">SAMN05660209_00354</name>
</gene>
<feature type="compositionally biased region" description="Polar residues" evidence="1">
    <location>
        <begin position="376"/>
        <end position="387"/>
    </location>
</feature>
<evidence type="ECO:0000313" key="3">
    <source>
        <dbReference type="EMBL" id="SDX38614.1"/>
    </source>
</evidence>
<evidence type="ECO:0000256" key="2">
    <source>
        <dbReference type="SAM" id="Phobius"/>
    </source>
</evidence>
<feature type="compositionally biased region" description="Pro residues" evidence="1">
    <location>
        <begin position="1"/>
        <end position="11"/>
    </location>
</feature>
<proteinExistence type="predicted"/>
<evidence type="ECO:0000313" key="4">
    <source>
        <dbReference type="Proteomes" id="UP000198921"/>
    </source>
</evidence>
<organism evidence="3 4">
    <name type="scientific">Geodermatophilus africanus</name>
    <dbReference type="NCBI Taxonomy" id="1137993"/>
    <lineage>
        <taxon>Bacteria</taxon>
        <taxon>Bacillati</taxon>
        <taxon>Actinomycetota</taxon>
        <taxon>Actinomycetes</taxon>
        <taxon>Geodermatophilales</taxon>
        <taxon>Geodermatophilaceae</taxon>
        <taxon>Geodermatophilus</taxon>
    </lineage>
</organism>
<feature type="region of interest" description="Disordered" evidence="1">
    <location>
        <begin position="350"/>
        <end position="404"/>
    </location>
</feature>
<protein>
    <submittedName>
        <fullName evidence="3">Uncharacterized protein</fullName>
    </submittedName>
</protein>
<keyword evidence="2" id="KW-0812">Transmembrane</keyword>
<keyword evidence="4" id="KW-1185">Reference proteome</keyword>
<feature type="transmembrane region" description="Helical" evidence="2">
    <location>
        <begin position="279"/>
        <end position="299"/>
    </location>
</feature>
<dbReference type="EMBL" id="FNOT01000001">
    <property type="protein sequence ID" value="SDX38614.1"/>
    <property type="molecule type" value="Genomic_DNA"/>
</dbReference>
<dbReference type="AlphaFoldDB" id="A0A1H3BB11"/>